<evidence type="ECO:0000259" key="2">
    <source>
        <dbReference type="Pfam" id="PF13767"/>
    </source>
</evidence>
<name>A0A4R2PSN0_RHOSA</name>
<evidence type="ECO:0000256" key="1">
    <source>
        <dbReference type="SAM" id="SignalP"/>
    </source>
</evidence>
<gene>
    <name evidence="3" type="ORF">EV659_102379</name>
</gene>
<dbReference type="RefSeq" id="WP_132707615.1">
    <property type="nucleotide sequence ID" value="NZ_JACIGF010000002.1"/>
</dbReference>
<accession>A0A4R2PSN0</accession>
<evidence type="ECO:0000313" key="3">
    <source>
        <dbReference type="EMBL" id="TCP37968.1"/>
    </source>
</evidence>
<feature type="signal peptide" evidence="1">
    <location>
        <begin position="1"/>
        <end position="23"/>
    </location>
</feature>
<proteinExistence type="predicted"/>
<keyword evidence="1" id="KW-0732">Signal</keyword>
<reference evidence="3 4" key="1">
    <citation type="submission" date="2019-03" db="EMBL/GenBank/DDBJ databases">
        <title>Genomic Encyclopedia of Type Strains, Phase IV (KMG-IV): sequencing the most valuable type-strain genomes for metagenomic binning, comparative biology and taxonomic classification.</title>
        <authorList>
            <person name="Goeker M."/>
        </authorList>
    </citation>
    <scope>NUCLEOTIDE SEQUENCE [LARGE SCALE GENOMIC DNA]</scope>
    <source>
        <strain evidence="3 4">DSM 2132</strain>
    </source>
</reference>
<dbReference type="PROSITE" id="PS51257">
    <property type="entry name" value="PROKAR_LIPOPROTEIN"/>
    <property type="match status" value="1"/>
</dbReference>
<dbReference type="Pfam" id="PF13767">
    <property type="entry name" value="DUF4168"/>
    <property type="match status" value="1"/>
</dbReference>
<evidence type="ECO:0000313" key="4">
    <source>
        <dbReference type="Proteomes" id="UP000295399"/>
    </source>
</evidence>
<sequence length="137" mass="14535">MLNWKSAMAATVAAACLAMPATAQNAQGGMSMQGQQTEQSFSDAKIEAFVAAAASVTPIIAKAQKQMAGTEDQAERRKVMETMRGEMETAVADAPNISMKEYMAITQKARQDPAFRAKVQEMLRAEIDGGEGASQGS</sequence>
<feature type="chain" id="PRO_5020613009" evidence="1">
    <location>
        <begin position="24"/>
        <end position="137"/>
    </location>
</feature>
<dbReference type="InParanoid" id="A0A4R2PSN0"/>
<dbReference type="EMBL" id="SLXO01000002">
    <property type="protein sequence ID" value="TCP37968.1"/>
    <property type="molecule type" value="Genomic_DNA"/>
</dbReference>
<feature type="domain" description="DUF4168" evidence="2">
    <location>
        <begin position="42"/>
        <end position="119"/>
    </location>
</feature>
<dbReference type="InterPro" id="IPR025433">
    <property type="entry name" value="DUF4168"/>
</dbReference>
<protein>
    <submittedName>
        <fullName evidence="3">Uncharacterized protein DUF4168</fullName>
    </submittedName>
</protein>
<comment type="caution">
    <text evidence="3">The sequence shown here is derived from an EMBL/GenBank/DDBJ whole genome shotgun (WGS) entry which is preliminary data.</text>
</comment>
<dbReference type="Proteomes" id="UP000295399">
    <property type="component" value="Unassembled WGS sequence"/>
</dbReference>
<organism evidence="3 4">
    <name type="scientific">Rhodothalassium salexigens DSM 2132</name>
    <dbReference type="NCBI Taxonomy" id="1188247"/>
    <lineage>
        <taxon>Bacteria</taxon>
        <taxon>Pseudomonadati</taxon>
        <taxon>Pseudomonadota</taxon>
        <taxon>Alphaproteobacteria</taxon>
        <taxon>Rhodothalassiales</taxon>
        <taxon>Rhodothalassiaceae</taxon>
        <taxon>Rhodothalassium</taxon>
    </lineage>
</organism>
<keyword evidence="4" id="KW-1185">Reference proteome</keyword>
<dbReference type="AlphaFoldDB" id="A0A4R2PSN0"/>